<proteinExistence type="predicted"/>
<evidence type="ECO:0000313" key="3">
    <source>
        <dbReference type="Proteomes" id="UP000176005"/>
    </source>
</evidence>
<organism evidence="2 3">
    <name type="scientific">Streptomyces nanshensis</name>
    <dbReference type="NCBI Taxonomy" id="518642"/>
    <lineage>
        <taxon>Bacteria</taxon>
        <taxon>Bacillati</taxon>
        <taxon>Actinomycetota</taxon>
        <taxon>Actinomycetes</taxon>
        <taxon>Kitasatosporales</taxon>
        <taxon>Streptomycetaceae</taxon>
        <taxon>Streptomyces</taxon>
    </lineage>
</organism>
<sequence>MSRGFADLPPVRRRRSERLLTSRDVVGARRSAAGGTSVAVLAYRYDVSELTIAAAVRGEPPWHRMTTPPPVPASGDLLDETQLPRQSAVSIWQN</sequence>
<protein>
    <submittedName>
        <fullName evidence="2">Uncharacterized protein</fullName>
    </submittedName>
</protein>
<comment type="caution">
    <text evidence="2">The sequence shown here is derived from an EMBL/GenBank/DDBJ whole genome shotgun (WGS) entry which is preliminary data.</text>
</comment>
<dbReference type="AlphaFoldDB" id="A0A1E7KZE0"/>
<dbReference type="Proteomes" id="UP000176005">
    <property type="component" value="Unassembled WGS sequence"/>
</dbReference>
<gene>
    <name evidence="2" type="ORF">AN218_22870</name>
</gene>
<reference evidence="2 3" key="1">
    <citation type="journal article" date="2016" name="Front. Microbiol.">
        <title>Comparative Genomics Analysis of Streptomyces Species Reveals Their Adaptation to the Marine Environment and Their Diversity at the Genomic Level.</title>
        <authorList>
            <person name="Tian X."/>
            <person name="Zhang Z."/>
            <person name="Yang T."/>
            <person name="Chen M."/>
            <person name="Li J."/>
            <person name="Chen F."/>
            <person name="Yang J."/>
            <person name="Li W."/>
            <person name="Zhang B."/>
            <person name="Zhang Z."/>
            <person name="Wu J."/>
            <person name="Zhang C."/>
            <person name="Long L."/>
            <person name="Xiao J."/>
        </authorList>
    </citation>
    <scope>NUCLEOTIDE SEQUENCE [LARGE SCALE GENOMIC DNA]</scope>
    <source>
        <strain evidence="2 3">SCSIO 10429</strain>
    </source>
</reference>
<dbReference type="EMBL" id="LJGW01000377">
    <property type="protein sequence ID" value="OEV09289.1"/>
    <property type="molecule type" value="Genomic_DNA"/>
</dbReference>
<accession>A0A1E7KZE0</accession>
<evidence type="ECO:0000256" key="1">
    <source>
        <dbReference type="SAM" id="MobiDB-lite"/>
    </source>
</evidence>
<name>A0A1E7KZE0_9ACTN</name>
<evidence type="ECO:0000313" key="2">
    <source>
        <dbReference type="EMBL" id="OEV09289.1"/>
    </source>
</evidence>
<keyword evidence="3" id="KW-1185">Reference proteome</keyword>
<feature type="region of interest" description="Disordered" evidence="1">
    <location>
        <begin position="61"/>
        <end position="80"/>
    </location>
</feature>